<dbReference type="CTD" id="31604"/>
<dbReference type="Pfam" id="PF05821">
    <property type="entry name" value="NDUF_B8"/>
    <property type="match status" value="1"/>
</dbReference>
<protein>
    <recommendedName>
        <fullName evidence="2">NADH dehydrogenase [ubiquinone] 1 beta subcomplex subunit 8, mitochondrial</fullName>
    </recommendedName>
</protein>
<dbReference type="OrthoDB" id="2014058at2759"/>
<proteinExistence type="predicted"/>
<sequence>MALMRNVFNLCTRNNSMIYVSVRNHWNKDYAPAPFPKTQEERLAAIEKYQVMPSQYKPYEDDGSGCGDYPNLPIVSGDARDPFYPWDHPETKRNFGELIHAEEEMYAEHRYDISARLRVPIRLQVLQTVGVMLGLFTIYCCLENVKFFHSLAEKQYPKPGEKHYTFELE</sequence>
<dbReference type="RefSeq" id="XP_031331898.1">
    <property type="nucleotide sequence ID" value="XM_031476038.1"/>
</dbReference>
<accession>A0A1Y1L9L6</accession>
<name>A0A1Y1L9L6_PHOPY</name>
<evidence type="ECO:0000313" key="1">
    <source>
        <dbReference type="EMBL" id="JAV68625.1"/>
    </source>
</evidence>
<dbReference type="AlphaFoldDB" id="A0A1Y1L9L6"/>
<dbReference type="InterPro" id="IPR008699">
    <property type="entry name" value="NDUFB8"/>
</dbReference>
<reference evidence="1" key="1">
    <citation type="journal article" date="2016" name="Sci. Rep.">
        <title>Molecular characterization of firefly nuptial gifts: a multi-omics approach sheds light on postcopulatory sexual selection.</title>
        <authorList>
            <person name="Al-Wathiqui N."/>
            <person name="Fallon T.R."/>
            <person name="South A."/>
            <person name="Weng J.K."/>
            <person name="Lewis S.M."/>
        </authorList>
    </citation>
    <scope>NUCLEOTIDE SEQUENCE</scope>
</reference>
<organism evidence="1">
    <name type="scientific">Photinus pyralis</name>
    <name type="common">Common eastern firefly</name>
    <name type="synonym">Lampyris pyralis</name>
    <dbReference type="NCBI Taxonomy" id="7054"/>
    <lineage>
        <taxon>Eukaryota</taxon>
        <taxon>Metazoa</taxon>
        <taxon>Ecdysozoa</taxon>
        <taxon>Arthropoda</taxon>
        <taxon>Hexapoda</taxon>
        <taxon>Insecta</taxon>
        <taxon>Pterygota</taxon>
        <taxon>Neoptera</taxon>
        <taxon>Endopterygota</taxon>
        <taxon>Coleoptera</taxon>
        <taxon>Polyphaga</taxon>
        <taxon>Elateriformia</taxon>
        <taxon>Elateroidea</taxon>
        <taxon>Lampyridae</taxon>
        <taxon>Lampyrinae</taxon>
        <taxon>Photinus</taxon>
    </lineage>
</organism>
<dbReference type="KEGG" id="ppyr:116162423"/>
<dbReference type="GO" id="GO:0005739">
    <property type="term" value="C:mitochondrion"/>
    <property type="evidence" value="ECO:0007669"/>
    <property type="project" value="InterPro"/>
</dbReference>
<dbReference type="EMBL" id="GEZM01064861">
    <property type="protein sequence ID" value="JAV68625.1"/>
    <property type="molecule type" value="Transcribed_RNA"/>
</dbReference>
<evidence type="ECO:0008006" key="2">
    <source>
        <dbReference type="Google" id="ProtNLM"/>
    </source>
</evidence>
<dbReference type="PANTHER" id="PTHR12840:SF1">
    <property type="entry name" value="NADH DEHYDROGENASE [UBIQUINONE] 1 BETA SUBCOMPLEX SUBUNIT 8, MITOCHONDRIAL"/>
    <property type="match status" value="1"/>
</dbReference>
<dbReference type="GeneID" id="116162423"/>
<dbReference type="PANTHER" id="PTHR12840">
    <property type="entry name" value="NADH-UBIQUINONE OXIDOREDUCTASE ASHI SUBUNIT"/>
    <property type="match status" value="1"/>
</dbReference>